<sequence length="287" mass="32284">RQSYEELERKLKQISSEKSSLLQQLSKSGTELHGMKGNLQNLKTDETFAKNDVQKLLEISQKQTDEMKSLQETLQKQITEAAVKAEKQQAGINFLKAEVERKSKLIRDLQQENKSLKNKLLSGSKQCGIHAEQSKRIQSQLKELRYGKKDLIFKAQQLTDLERKLLAAKQELEKTAGDKESQLKALKEVAQLCVSGVLKNQPPFIGMNPPRTTENGMLSSKNSSRHPFHQANRKLPDISQIENTSSPSKGVFPNVAMKSDDQDLMDCSSHNANKNCSTSQDENPPPK</sequence>
<name>A0A401SP24_CHIPU</name>
<dbReference type="OrthoDB" id="8767066at2759"/>
<feature type="compositionally biased region" description="Polar residues" evidence="2">
    <location>
        <begin position="210"/>
        <end position="222"/>
    </location>
</feature>
<protein>
    <recommendedName>
        <fullName evidence="5">Leucine zipper protein 2</fullName>
    </recommendedName>
</protein>
<evidence type="ECO:0000256" key="2">
    <source>
        <dbReference type="SAM" id="MobiDB-lite"/>
    </source>
</evidence>
<evidence type="ECO:0000256" key="1">
    <source>
        <dbReference type="SAM" id="Coils"/>
    </source>
</evidence>
<dbReference type="AlphaFoldDB" id="A0A401SP24"/>
<feature type="coiled-coil region" evidence="1">
    <location>
        <begin position="53"/>
        <end position="126"/>
    </location>
</feature>
<accession>A0A401SP24</accession>
<dbReference type="PANTHER" id="PTHR22414:SF0">
    <property type="entry name" value="LEUCINE ZIPPER PROTEIN 2"/>
    <property type="match status" value="1"/>
</dbReference>
<evidence type="ECO:0000313" key="3">
    <source>
        <dbReference type="EMBL" id="GCC32126.1"/>
    </source>
</evidence>
<organism evidence="3 4">
    <name type="scientific">Chiloscyllium punctatum</name>
    <name type="common">Brownbanded bambooshark</name>
    <name type="synonym">Hemiscyllium punctatum</name>
    <dbReference type="NCBI Taxonomy" id="137246"/>
    <lineage>
        <taxon>Eukaryota</taxon>
        <taxon>Metazoa</taxon>
        <taxon>Chordata</taxon>
        <taxon>Craniata</taxon>
        <taxon>Vertebrata</taxon>
        <taxon>Chondrichthyes</taxon>
        <taxon>Elasmobranchii</taxon>
        <taxon>Galeomorphii</taxon>
        <taxon>Galeoidea</taxon>
        <taxon>Orectolobiformes</taxon>
        <taxon>Hemiscylliidae</taxon>
        <taxon>Chiloscyllium</taxon>
    </lineage>
</organism>
<comment type="caution">
    <text evidence="3">The sequence shown here is derived from an EMBL/GenBank/DDBJ whole genome shotgun (WGS) entry which is preliminary data.</text>
</comment>
<feature type="coiled-coil region" evidence="1">
    <location>
        <begin position="151"/>
        <end position="189"/>
    </location>
</feature>
<keyword evidence="1" id="KW-0175">Coiled coil</keyword>
<dbReference type="OMA" id="EGKTCSM"/>
<feature type="compositionally biased region" description="Polar residues" evidence="2">
    <location>
        <begin position="268"/>
        <end position="287"/>
    </location>
</feature>
<feature type="non-terminal residue" evidence="3">
    <location>
        <position position="1"/>
    </location>
</feature>
<keyword evidence="4" id="KW-1185">Reference proteome</keyword>
<dbReference type="EMBL" id="BEZZ01000414">
    <property type="protein sequence ID" value="GCC32126.1"/>
    <property type="molecule type" value="Genomic_DNA"/>
</dbReference>
<reference evidence="3 4" key="1">
    <citation type="journal article" date="2018" name="Nat. Ecol. Evol.">
        <title>Shark genomes provide insights into elasmobranch evolution and the origin of vertebrates.</title>
        <authorList>
            <person name="Hara Y"/>
            <person name="Yamaguchi K"/>
            <person name="Onimaru K"/>
            <person name="Kadota M"/>
            <person name="Koyanagi M"/>
            <person name="Keeley SD"/>
            <person name="Tatsumi K"/>
            <person name="Tanaka K"/>
            <person name="Motone F"/>
            <person name="Kageyama Y"/>
            <person name="Nozu R"/>
            <person name="Adachi N"/>
            <person name="Nishimura O"/>
            <person name="Nakagawa R"/>
            <person name="Tanegashima C"/>
            <person name="Kiyatake I"/>
            <person name="Matsumoto R"/>
            <person name="Murakumo K"/>
            <person name="Nishida K"/>
            <person name="Terakita A"/>
            <person name="Kuratani S"/>
            <person name="Sato K"/>
            <person name="Hyodo S Kuraku.S."/>
        </authorList>
    </citation>
    <scope>NUCLEOTIDE SEQUENCE [LARGE SCALE GENOMIC DNA]</scope>
</reference>
<dbReference type="STRING" id="137246.A0A401SP24"/>
<feature type="region of interest" description="Disordered" evidence="2">
    <location>
        <begin position="204"/>
        <end position="287"/>
    </location>
</feature>
<evidence type="ECO:0008006" key="5">
    <source>
        <dbReference type="Google" id="ProtNLM"/>
    </source>
</evidence>
<evidence type="ECO:0000313" key="4">
    <source>
        <dbReference type="Proteomes" id="UP000287033"/>
    </source>
</evidence>
<feature type="compositionally biased region" description="Basic residues" evidence="2">
    <location>
        <begin position="223"/>
        <end position="232"/>
    </location>
</feature>
<dbReference type="PANTHER" id="PTHR22414">
    <property type="entry name" value="LEUCINE ZIPPER PROTEIN 2"/>
    <property type="match status" value="1"/>
</dbReference>
<gene>
    <name evidence="3" type="ORF">chiPu_0010586</name>
</gene>
<dbReference type="Proteomes" id="UP000287033">
    <property type="component" value="Unassembled WGS sequence"/>
</dbReference>
<proteinExistence type="predicted"/>
<dbReference type="InterPro" id="IPR026718">
    <property type="entry name" value="Luzp2"/>
</dbReference>